<sequence length="180" mass="19500">MPPVAPVPDPQDRKPGPQPAVSVCPEDATVQIEAPVQSPVQIEVLARRPDFLRAAQARRQGAPGFLLQARQRRADEPAPPDLIRIGYTCSKKIGNAVARNRAKRRLREIARAVLPLAGRAGWDYVLVGRPGATADRLFADLLADLARALTQIHAAPAPRGNSRAPDPGGPVREPPKDHRR</sequence>
<evidence type="ECO:0000256" key="5">
    <source>
        <dbReference type="ARBA" id="ARBA00022801"/>
    </source>
</evidence>
<evidence type="ECO:0000256" key="6">
    <source>
        <dbReference type="ARBA" id="ARBA00022884"/>
    </source>
</evidence>
<dbReference type="AlphaFoldDB" id="A0A159YZ29"/>
<dbReference type="SUPFAM" id="SSF54211">
    <property type="entry name" value="Ribosomal protein S5 domain 2-like"/>
    <property type="match status" value="1"/>
</dbReference>
<dbReference type="GO" id="GO:0030677">
    <property type="term" value="C:ribonuclease P complex"/>
    <property type="evidence" value="ECO:0007669"/>
    <property type="project" value="TreeGrafter"/>
</dbReference>
<dbReference type="EMBL" id="CP012661">
    <property type="protein sequence ID" value="AMY67735.1"/>
    <property type="molecule type" value="Genomic_DNA"/>
</dbReference>
<name>A0A159YZ29_9RHOB</name>
<gene>
    <name evidence="7" type="primary">rnpA</name>
    <name evidence="10" type="ORF">AKL17_0474</name>
</gene>
<dbReference type="PANTHER" id="PTHR33992:SF1">
    <property type="entry name" value="RIBONUCLEASE P PROTEIN COMPONENT"/>
    <property type="match status" value="1"/>
</dbReference>
<keyword evidence="2 7" id="KW-0819">tRNA processing</keyword>
<proteinExistence type="inferred from homology"/>
<feature type="region of interest" description="Disordered" evidence="9">
    <location>
        <begin position="1"/>
        <end position="23"/>
    </location>
</feature>
<dbReference type="GO" id="GO:0042781">
    <property type="term" value="F:3'-tRNA processing endoribonuclease activity"/>
    <property type="evidence" value="ECO:0007669"/>
    <property type="project" value="TreeGrafter"/>
</dbReference>
<keyword evidence="11" id="KW-1185">Reference proteome</keyword>
<dbReference type="OrthoDB" id="9810867at2"/>
<keyword evidence="4 7" id="KW-0255">Endonuclease</keyword>
<comment type="function">
    <text evidence="1 7">RNaseP catalyzes the removal of the 5'-leader sequence from pre-tRNA to produce the mature 5'-terminus. It can also cleave other RNA substrates such as 4.5S RNA. The protein component plays an auxiliary but essential role in vivo by binding to the 5'-leader sequence and broadening the substrate specificity of the ribozyme.</text>
</comment>
<dbReference type="STRING" id="1335048.AKL17_0474"/>
<dbReference type="PANTHER" id="PTHR33992">
    <property type="entry name" value="RIBONUCLEASE P PROTEIN COMPONENT"/>
    <property type="match status" value="1"/>
</dbReference>
<dbReference type="GO" id="GO:0004526">
    <property type="term" value="F:ribonuclease P activity"/>
    <property type="evidence" value="ECO:0007669"/>
    <property type="project" value="UniProtKB-UniRule"/>
</dbReference>
<dbReference type="InterPro" id="IPR014721">
    <property type="entry name" value="Ribsml_uS5_D2-typ_fold_subgr"/>
</dbReference>
<dbReference type="GO" id="GO:0001682">
    <property type="term" value="P:tRNA 5'-leader removal"/>
    <property type="evidence" value="ECO:0007669"/>
    <property type="project" value="UniProtKB-UniRule"/>
</dbReference>
<comment type="catalytic activity">
    <reaction evidence="7">
        <text>Endonucleolytic cleavage of RNA, removing 5'-extranucleotides from tRNA precursor.</text>
        <dbReference type="EC" id="3.1.26.5"/>
    </reaction>
</comment>
<evidence type="ECO:0000313" key="10">
    <source>
        <dbReference type="EMBL" id="AMY67735.1"/>
    </source>
</evidence>
<evidence type="ECO:0000256" key="3">
    <source>
        <dbReference type="ARBA" id="ARBA00022722"/>
    </source>
</evidence>
<keyword evidence="6 7" id="KW-0694">RNA-binding</keyword>
<dbReference type="Proteomes" id="UP000076128">
    <property type="component" value="Chromosome"/>
</dbReference>
<organism evidence="10 11">
    <name type="scientific">Frigidibacter mobilis</name>
    <dbReference type="NCBI Taxonomy" id="1335048"/>
    <lineage>
        <taxon>Bacteria</taxon>
        <taxon>Pseudomonadati</taxon>
        <taxon>Pseudomonadota</taxon>
        <taxon>Alphaproteobacteria</taxon>
        <taxon>Rhodobacterales</taxon>
        <taxon>Paracoccaceae</taxon>
        <taxon>Frigidibacter</taxon>
    </lineage>
</organism>
<evidence type="ECO:0000313" key="11">
    <source>
        <dbReference type="Proteomes" id="UP000076128"/>
    </source>
</evidence>
<dbReference type="GO" id="GO:0000049">
    <property type="term" value="F:tRNA binding"/>
    <property type="evidence" value="ECO:0007669"/>
    <property type="project" value="UniProtKB-UniRule"/>
</dbReference>
<evidence type="ECO:0000256" key="7">
    <source>
        <dbReference type="HAMAP-Rule" id="MF_00227"/>
    </source>
</evidence>
<dbReference type="PATRIC" id="fig|1335048.3.peg.494"/>
<accession>A0A159YZ29</accession>
<keyword evidence="3 7" id="KW-0540">Nuclease</keyword>
<dbReference type="NCBIfam" id="TIGR00188">
    <property type="entry name" value="rnpA"/>
    <property type="match status" value="1"/>
</dbReference>
<evidence type="ECO:0000256" key="2">
    <source>
        <dbReference type="ARBA" id="ARBA00022694"/>
    </source>
</evidence>
<keyword evidence="5 7" id="KW-0378">Hydrolase</keyword>
<evidence type="ECO:0000256" key="4">
    <source>
        <dbReference type="ARBA" id="ARBA00022759"/>
    </source>
</evidence>
<dbReference type="Pfam" id="PF00825">
    <property type="entry name" value="Ribonuclease_P"/>
    <property type="match status" value="1"/>
</dbReference>
<dbReference type="InterPro" id="IPR000100">
    <property type="entry name" value="RNase_P"/>
</dbReference>
<comment type="similarity">
    <text evidence="7">Belongs to the RnpA family.</text>
</comment>
<dbReference type="KEGG" id="daa:AKL17_0474"/>
<evidence type="ECO:0000256" key="9">
    <source>
        <dbReference type="SAM" id="MobiDB-lite"/>
    </source>
</evidence>
<dbReference type="InterPro" id="IPR020539">
    <property type="entry name" value="RNase_P_CS"/>
</dbReference>
<dbReference type="HAMAP" id="MF_00227">
    <property type="entry name" value="RNase_P"/>
    <property type="match status" value="1"/>
</dbReference>
<dbReference type="Gene3D" id="3.30.230.10">
    <property type="match status" value="1"/>
</dbReference>
<comment type="subunit">
    <text evidence="7">Consists of a catalytic RNA component (M1 or rnpB) and a protein subunit.</text>
</comment>
<protein>
    <recommendedName>
        <fullName evidence="7 8">Ribonuclease P protein component</fullName>
        <shortName evidence="7">RNase P protein</shortName>
        <shortName evidence="7">RNaseP protein</shortName>
        <ecNumber evidence="7 8">3.1.26.5</ecNumber>
    </recommendedName>
    <alternativeName>
        <fullName evidence="7">Protein C5</fullName>
    </alternativeName>
</protein>
<evidence type="ECO:0000256" key="8">
    <source>
        <dbReference type="NCBIfam" id="TIGR00188"/>
    </source>
</evidence>
<feature type="region of interest" description="Disordered" evidence="9">
    <location>
        <begin position="153"/>
        <end position="180"/>
    </location>
</feature>
<dbReference type="EC" id="3.1.26.5" evidence="7 8"/>
<evidence type="ECO:0000256" key="1">
    <source>
        <dbReference type="ARBA" id="ARBA00002663"/>
    </source>
</evidence>
<dbReference type="InterPro" id="IPR020568">
    <property type="entry name" value="Ribosomal_Su5_D2-typ_SF"/>
</dbReference>
<reference evidence="10 11" key="1">
    <citation type="submission" date="2015-09" db="EMBL/GenBank/DDBJ databases">
        <title>Complete genome sequence of Defluviimonas alba cai42t isolated from an oilfield in Xinjiang.</title>
        <authorList>
            <person name="Geng S."/>
            <person name="Pan X."/>
            <person name="Wu X."/>
        </authorList>
    </citation>
    <scope>NUCLEOTIDE SEQUENCE [LARGE SCALE GENOMIC DNA]</scope>
    <source>
        <strain evidence="11">cai42</strain>
    </source>
</reference>
<dbReference type="PROSITE" id="PS00648">
    <property type="entry name" value="RIBONUCLEASE_P"/>
    <property type="match status" value="1"/>
</dbReference>